<accession>A0A160CBK5</accession>
<evidence type="ECO:0000313" key="2">
    <source>
        <dbReference type="EMBL" id="ANA50305.1"/>
    </source>
</evidence>
<dbReference type="Proteomes" id="UP000173083">
    <property type="component" value="Segment"/>
</dbReference>
<dbReference type="InterPro" id="IPR001257">
    <property type="entry name" value="Parvovirus_NS1_helicase"/>
</dbReference>
<dbReference type="Pfam" id="PF01057">
    <property type="entry name" value="Parvo_NS1"/>
    <property type="match status" value="1"/>
</dbReference>
<proteinExistence type="predicted"/>
<organism evidence="2 3">
    <name type="scientific">Fowl adenovirus 8b</name>
    <dbReference type="NCBI Taxonomy" id="586029"/>
    <lineage>
        <taxon>Viruses</taxon>
        <taxon>Varidnaviria</taxon>
        <taxon>Bamfordvirae</taxon>
        <taxon>Preplasmiviricota</taxon>
        <taxon>Polisuviricotina</taxon>
        <taxon>Pharingeaviricetes</taxon>
        <taxon>Rowavirales</taxon>
        <taxon>Adenoviridae</taxon>
        <taxon>Aviadenovirus</taxon>
        <taxon>Aviadenovirus hepatitidis</taxon>
        <taxon>Fowl aviadenovirus E</taxon>
    </lineage>
</organism>
<sequence length="268" mass="31649">MTGSRERYWELVESLIRRGIVSRQQWFYCDRSEYGYFTKRYRGEMKLSCLFRDVRRHMFWTKCLADYMLTGDFGYTPIEENPFYKVLSRNSYDPALVGSMLIAWASRQSRRNTVWIRGPPNTGAPYLAEAIAYCCPLLTCVDWRNKMNPFERGFESLLFWWDGGHVPHKSVGLCRQVFRGENVMFPREDGQMSELVRTPVLMYSDHDVCRTMIKYGVFSDEYSESLRNSMYCLDLSVPTEGSECVTCGDAKEFFAWAYPRRMDFDFFK</sequence>
<evidence type="ECO:0000259" key="1">
    <source>
        <dbReference type="Pfam" id="PF01057"/>
    </source>
</evidence>
<dbReference type="GO" id="GO:0019079">
    <property type="term" value="P:viral genome replication"/>
    <property type="evidence" value="ECO:0007669"/>
    <property type="project" value="InterPro"/>
</dbReference>
<reference evidence="3" key="1">
    <citation type="submission" date="2016-01" db="EMBL/GenBank/DDBJ databases">
        <authorList>
            <person name="Juliana A.A."/>
            <person name="Nurulfiza M.I."/>
            <person name="Sharanya R."/>
            <person name="Omar A.R."/>
            <person name="Aini I."/>
            <person name="Hair-Bejo M."/>
        </authorList>
    </citation>
    <scope>NUCLEOTIDE SEQUENCE [LARGE SCALE GENOMIC DNA]</scope>
</reference>
<dbReference type="SUPFAM" id="SSF52540">
    <property type="entry name" value="P-loop containing nucleoside triphosphate hydrolases"/>
    <property type="match status" value="1"/>
</dbReference>
<protein>
    <recommendedName>
        <fullName evidence="1">Parvovirus non-structural protein 1 helicase domain-containing protein</fullName>
    </recommendedName>
</protein>
<dbReference type="InterPro" id="IPR027417">
    <property type="entry name" value="P-loop_NTPase"/>
</dbReference>
<dbReference type="Gene3D" id="3.40.50.300">
    <property type="entry name" value="P-loop containing nucleotide triphosphate hydrolases"/>
    <property type="match status" value="1"/>
</dbReference>
<dbReference type="EMBL" id="KU517714">
    <property type="protein sequence ID" value="ANA50305.1"/>
    <property type="molecule type" value="Genomic_DNA"/>
</dbReference>
<feature type="domain" description="Parvovirus non-structural protein 1 helicase" evidence="1">
    <location>
        <begin position="2"/>
        <end position="264"/>
    </location>
</feature>
<evidence type="ECO:0000313" key="3">
    <source>
        <dbReference type="Proteomes" id="UP000173083"/>
    </source>
</evidence>
<name>A0A160CBK5_9ADEN</name>